<reference evidence="10" key="2">
    <citation type="submission" date="2023-02" db="EMBL/GenBank/DDBJ databases">
        <authorList>
            <person name="Sun Q."/>
            <person name="Mori K."/>
        </authorList>
    </citation>
    <scope>NUCLEOTIDE SEQUENCE</scope>
    <source>
        <strain evidence="10">NBRC 112290</strain>
    </source>
</reference>
<dbReference type="InterPro" id="IPR002109">
    <property type="entry name" value="Glutaredoxin"/>
</dbReference>
<keyword evidence="7" id="KW-0676">Redox-active center</keyword>
<accession>A0AA37XHM0</accession>
<keyword evidence="5" id="KW-0249">Electron transport</keyword>
<comment type="function">
    <text evidence="1">Electron transport system for the ribonucleotide reductase system NrdEF.</text>
</comment>
<dbReference type="EMBL" id="BSUM01000001">
    <property type="protein sequence ID" value="GMA33269.1"/>
    <property type="molecule type" value="Genomic_DNA"/>
</dbReference>
<dbReference type="InterPro" id="IPR036249">
    <property type="entry name" value="Thioredoxin-like_sf"/>
</dbReference>
<feature type="region of interest" description="Disordered" evidence="8">
    <location>
        <begin position="1"/>
        <end position="27"/>
    </location>
</feature>
<feature type="domain" description="Glutaredoxin" evidence="9">
    <location>
        <begin position="34"/>
        <end position="92"/>
    </location>
</feature>
<protein>
    <recommendedName>
        <fullName evidence="3">Glutaredoxin-like protein NrdH</fullName>
    </recommendedName>
</protein>
<evidence type="ECO:0000256" key="5">
    <source>
        <dbReference type="ARBA" id="ARBA00022982"/>
    </source>
</evidence>
<dbReference type="InterPro" id="IPR011909">
    <property type="entry name" value="GlrX_NrdH"/>
</dbReference>
<dbReference type="GO" id="GO:0009055">
    <property type="term" value="F:electron transfer activity"/>
    <property type="evidence" value="ECO:0007669"/>
    <property type="project" value="TreeGrafter"/>
</dbReference>
<evidence type="ECO:0000256" key="6">
    <source>
        <dbReference type="ARBA" id="ARBA00023157"/>
    </source>
</evidence>
<name>A0AA37XHM0_9MICO</name>
<evidence type="ECO:0000256" key="3">
    <source>
        <dbReference type="ARBA" id="ARBA00017945"/>
    </source>
</evidence>
<dbReference type="GO" id="GO:0045454">
    <property type="term" value="P:cell redox homeostasis"/>
    <property type="evidence" value="ECO:0007669"/>
    <property type="project" value="InterPro"/>
</dbReference>
<evidence type="ECO:0000256" key="8">
    <source>
        <dbReference type="SAM" id="MobiDB-lite"/>
    </source>
</evidence>
<evidence type="ECO:0000313" key="10">
    <source>
        <dbReference type="EMBL" id="GMA33269.1"/>
    </source>
</evidence>
<organism evidence="10 11">
    <name type="scientific">Litorihabitans aurantiacus</name>
    <dbReference type="NCBI Taxonomy" id="1930061"/>
    <lineage>
        <taxon>Bacteria</taxon>
        <taxon>Bacillati</taxon>
        <taxon>Actinomycetota</taxon>
        <taxon>Actinomycetes</taxon>
        <taxon>Micrococcales</taxon>
        <taxon>Beutenbergiaceae</taxon>
        <taxon>Litorihabitans</taxon>
    </lineage>
</organism>
<reference evidence="10" key="1">
    <citation type="journal article" date="2014" name="Int. J. Syst. Evol. Microbiol.">
        <title>Complete genome sequence of Corynebacterium casei LMG S-19264T (=DSM 44701T), isolated from a smear-ripened cheese.</title>
        <authorList>
            <consortium name="US DOE Joint Genome Institute (JGI-PGF)"/>
            <person name="Walter F."/>
            <person name="Albersmeier A."/>
            <person name="Kalinowski J."/>
            <person name="Ruckert C."/>
        </authorList>
    </citation>
    <scope>NUCLEOTIDE SEQUENCE</scope>
    <source>
        <strain evidence="10">NBRC 112290</strain>
    </source>
</reference>
<dbReference type="Gene3D" id="3.40.30.10">
    <property type="entry name" value="Glutaredoxin"/>
    <property type="match status" value="1"/>
</dbReference>
<evidence type="ECO:0000259" key="9">
    <source>
        <dbReference type="Pfam" id="PF00462"/>
    </source>
</evidence>
<proteinExistence type="inferred from homology"/>
<gene>
    <name evidence="10" type="ORF">GCM10025875_32610</name>
</gene>
<dbReference type="NCBIfam" id="TIGR02194">
    <property type="entry name" value="GlrX_NrdH"/>
    <property type="match status" value="1"/>
</dbReference>
<keyword evidence="11" id="KW-1185">Reference proteome</keyword>
<evidence type="ECO:0000313" key="11">
    <source>
        <dbReference type="Proteomes" id="UP001157161"/>
    </source>
</evidence>
<evidence type="ECO:0000256" key="4">
    <source>
        <dbReference type="ARBA" id="ARBA00022448"/>
    </source>
</evidence>
<keyword evidence="6" id="KW-1015">Disulfide bond</keyword>
<evidence type="ECO:0000256" key="2">
    <source>
        <dbReference type="ARBA" id="ARBA00007787"/>
    </source>
</evidence>
<dbReference type="CDD" id="cd02976">
    <property type="entry name" value="NrdH"/>
    <property type="match status" value="1"/>
</dbReference>
<dbReference type="SUPFAM" id="SSF52833">
    <property type="entry name" value="Thioredoxin-like"/>
    <property type="match status" value="1"/>
</dbReference>
<dbReference type="InterPro" id="IPR051548">
    <property type="entry name" value="Grx-like_ET"/>
</dbReference>
<evidence type="ECO:0000256" key="7">
    <source>
        <dbReference type="ARBA" id="ARBA00023284"/>
    </source>
</evidence>
<dbReference type="PROSITE" id="PS51354">
    <property type="entry name" value="GLUTAREDOXIN_2"/>
    <property type="match status" value="1"/>
</dbReference>
<dbReference type="Pfam" id="PF00462">
    <property type="entry name" value="Glutaredoxin"/>
    <property type="match status" value="1"/>
</dbReference>
<evidence type="ECO:0000256" key="1">
    <source>
        <dbReference type="ARBA" id="ARBA00002292"/>
    </source>
</evidence>
<comment type="caution">
    <text evidence="10">The sequence shown here is derived from an EMBL/GenBank/DDBJ whole genome shotgun (WGS) entry which is preliminary data.</text>
</comment>
<keyword evidence="4" id="KW-0813">Transport</keyword>
<dbReference type="AlphaFoldDB" id="A0AA37XHM0"/>
<sequence length="115" mass="12270">MSEAREARHPGSNDIRVVTRAGDPGNDEGKHVSITVFSKPNCVQCTATYRALDKHGLSYEVVDLSVDAEALESVKALGYQQAPVVLANGDHWAGFRPDRIKALAAAAVEVPAQVS</sequence>
<dbReference type="PANTHER" id="PTHR34386">
    <property type="entry name" value="GLUTAREDOXIN"/>
    <property type="match status" value="1"/>
</dbReference>
<dbReference type="PANTHER" id="PTHR34386:SF1">
    <property type="entry name" value="GLUTAREDOXIN-LIKE PROTEIN NRDH"/>
    <property type="match status" value="1"/>
</dbReference>
<feature type="compositionally biased region" description="Basic and acidic residues" evidence="8">
    <location>
        <begin position="1"/>
        <end position="11"/>
    </location>
</feature>
<dbReference type="Proteomes" id="UP001157161">
    <property type="component" value="Unassembled WGS sequence"/>
</dbReference>
<comment type="similarity">
    <text evidence="2">Belongs to the glutaredoxin family.</text>
</comment>